<reference evidence="3 4" key="1">
    <citation type="submission" date="2020-10" db="EMBL/GenBank/DDBJ databases">
        <title>The Coptis chinensis genome and diversification of protoberbering-type alkaloids.</title>
        <authorList>
            <person name="Wang B."/>
            <person name="Shu S."/>
            <person name="Song C."/>
            <person name="Liu Y."/>
        </authorList>
    </citation>
    <scope>NUCLEOTIDE SEQUENCE [LARGE SCALE GENOMIC DNA]</scope>
    <source>
        <strain evidence="3">HL-2020</strain>
        <tissue evidence="3">Leaf</tissue>
    </source>
</reference>
<feature type="domain" description="Protein argonaute N-terminal" evidence="2">
    <location>
        <begin position="74"/>
        <end position="123"/>
    </location>
</feature>
<dbReference type="Pfam" id="PF16486">
    <property type="entry name" value="ArgoN"/>
    <property type="match status" value="1"/>
</dbReference>
<comment type="caution">
    <text evidence="3">The sequence shown here is derived from an EMBL/GenBank/DDBJ whole genome shotgun (WGS) entry which is preliminary data.</text>
</comment>
<dbReference type="InterPro" id="IPR032474">
    <property type="entry name" value="Argonaute_N"/>
</dbReference>
<evidence type="ECO:0000256" key="1">
    <source>
        <dbReference type="SAM" id="MobiDB-lite"/>
    </source>
</evidence>
<gene>
    <name evidence="3" type="ORF">IFM89_008145</name>
</gene>
<accession>A0A835IX15</accession>
<proteinExistence type="predicted"/>
<feature type="compositionally biased region" description="Polar residues" evidence="1">
    <location>
        <begin position="1"/>
        <end position="13"/>
    </location>
</feature>
<dbReference type="Proteomes" id="UP000631114">
    <property type="component" value="Unassembled WGS sequence"/>
</dbReference>
<name>A0A835IX15_9MAGN</name>
<dbReference type="EMBL" id="JADFTS010000001">
    <property type="protein sequence ID" value="KAF9624207.1"/>
    <property type="molecule type" value="Genomic_DNA"/>
</dbReference>
<protein>
    <recommendedName>
        <fullName evidence="2">Protein argonaute N-terminal domain-containing protein</fullName>
    </recommendedName>
</protein>
<feature type="region of interest" description="Disordered" evidence="1">
    <location>
        <begin position="1"/>
        <end position="29"/>
    </location>
</feature>
<dbReference type="AlphaFoldDB" id="A0A835IX15"/>
<organism evidence="3 4">
    <name type="scientific">Coptis chinensis</name>
    <dbReference type="NCBI Taxonomy" id="261450"/>
    <lineage>
        <taxon>Eukaryota</taxon>
        <taxon>Viridiplantae</taxon>
        <taxon>Streptophyta</taxon>
        <taxon>Embryophyta</taxon>
        <taxon>Tracheophyta</taxon>
        <taxon>Spermatophyta</taxon>
        <taxon>Magnoliopsida</taxon>
        <taxon>Ranunculales</taxon>
        <taxon>Ranunculaceae</taxon>
        <taxon>Coptidoideae</taxon>
        <taxon>Coptis</taxon>
    </lineage>
</organism>
<sequence>MSRRTSSQASSVTARRVKGRADEITPSVPEVITHHAEHKRTYALQAITITPEVAKKEVNRIVINELIALYVDDKNGGGGSTRQREFKVAIKFAARPNLKQLQHFLQGKLADAPQEALKALDVV</sequence>
<evidence type="ECO:0000313" key="3">
    <source>
        <dbReference type="EMBL" id="KAF9624207.1"/>
    </source>
</evidence>
<evidence type="ECO:0000259" key="2">
    <source>
        <dbReference type="Pfam" id="PF16486"/>
    </source>
</evidence>
<keyword evidence="4" id="KW-1185">Reference proteome</keyword>
<evidence type="ECO:0000313" key="4">
    <source>
        <dbReference type="Proteomes" id="UP000631114"/>
    </source>
</evidence>